<evidence type="ECO:0000313" key="4">
    <source>
        <dbReference type="Proteomes" id="UP000223913"/>
    </source>
</evidence>
<dbReference type="RefSeq" id="WP_099148447.1">
    <property type="nucleotide sequence ID" value="NZ_PDUD01000002.1"/>
</dbReference>
<reference evidence="3 4" key="1">
    <citation type="submission" date="2017-10" db="EMBL/GenBank/DDBJ databases">
        <title>The draft genome sequence of Lewinella nigricans NBRC 102662.</title>
        <authorList>
            <person name="Wang K."/>
        </authorList>
    </citation>
    <scope>NUCLEOTIDE SEQUENCE [LARGE SCALE GENOMIC DNA]</scope>
    <source>
        <strain evidence="3 4">NBRC 102662</strain>
    </source>
</reference>
<dbReference type="AlphaFoldDB" id="A0A2D0NIB6"/>
<comment type="caution">
    <text evidence="3">The sequence shown here is derived from an EMBL/GenBank/DDBJ whole genome shotgun (WGS) entry which is preliminary data.</text>
</comment>
<dbReference type="Gene3D" id="3.90.850.10">
    <property type="entry name" value="Fumarylacetoacetase-like, C-terminal domain"/>
    <property type="match status" value="1"/>
</dbReference>
<proteinExistence type="predicted"/>
<dbReference type="InterPro" id="IPR011234">
    <property type="entry name" value="Fumarylacetoacetase-like_C"/>
</dbReference>
<dbReference type="GO" id="GO:0018773">
    <property type="term" value="F:acetylpyruvate hydrolase activity"/>
    <property type="evidence" value="ECO:0007669"/>
    <property type="project" value="TreeGrafter"/>
</dbReference>
<sequence>MKIICIGRNYAEHAKELNNPVPERPVVFHKPASALLVNDKPLYFPEFTKDLHHELEIVLKIGKNGKYVQPEFADDYYPEIGLGIDFTARDLQSELKKKGQPWEIAKGFDGSAVLGKFVPLSEIPDTNAIEFELHKNGEVVQRGNTRDLLFSFNDIIVYVSQFFKLQMGDLIYTGTPAGVGPVQIGDVLEGFLQTKSGTKQLLRCEIK</sequence>
<dbReference type="PANTHER" id="PTHR11820">
    <property type="entry name" value="ACYLPYRUVASE"/>
    <property type="match status" value="1"/>
</dbReference>
<feature type="domain" description="Fumarylacetoacetase-like C-terminal" evidence="2">
    <location>
        <begin position="2"/>
        <end position="189"/>
    </location>
</feature>
<keyword evidence="1" id="KW-0479">Metal-binding</keyword>
<dbReference type="OrthoDB" id="9805307at2"/>
<dbReference type="SUPFAM" id="SSF56529">
    <property type="entry name" value="FAH"/>
    <property type="match status" value="1"/>
</dbReference>
<dbReference type="Pfam" id="PF01557">
    <property type="entry name" value="FAA_hydrolase"/>
    <property type="match status" value="1"/>
</dbReference>
<keyword evidence="3" id="KW-0413">Isomerase</keyword>
<dbReference type="EMBL" id="PDUD01000002">
    <property type="protein sequence ID" value="PHN08245.1"/>
    <property type="molecule type" value="Genomic_DNA"/>
</dbReference>
<gene>
    <name evidence="3" type="ORF">CRP01_02680</name>
</gene>
<keyword evidence="4" id="KW-1185">Reference proteome</keyword>
<evidence type="ECO:0000259" key="2">
    <source>
        <dbReference type="Pfam" id="PF01557"/>
    </source>
</evidence>
<dbReference type="GO" id="GO:0046872">
    <property type="term" value="F:metal ion binding"/>
    <property type="evidence" value="ECO:0007669"/>
    <property type="project" value="UniProtKB-KW"/>
</dbReference>
<name>A0A2D0NIB6_FLAN2</name>
<dbReference type="InterPro" id="IPR036663">
    <property type="entry name" value="Fumarylacetoacetase_C_sf"/>
</dbReference>
<organism evidence="3 4">
    <name type="scientific">Flavilitoribacter nigricans (strain ATCC 23147 / DSM 23189 / NBRC 102662 / NCIMB 1420 / SS-2)</name>
    <name type="common">Lewinella nigricans</name>
    <dbReference type="NCBI Taxonomy" id="1122177"/>
    <lineage>
        <taxon>Bacteria</taxon>
        <taxon>Pseudomonadati</taxon>
        <taxon>Bacteroidota</taxon>
        <taxon>Saprospiria</taxon>
        <taxon>Saprospirales</taxon>
        <taxon>Lewinellaceae</taxon>
        <taxon>Flavilitoribacter</taxon>
    </lineage>
</organism>
<protein>
    <submittedName>
        <fullName evidence="3">2-hydroxyhepta-2,4-diene-1,7-dioate isomerase</fullName>
    </submittedName>
</protein>
<evidence type="ECO:0000313" key="3">
    <source>
        <dbReference type="EMBL" id="PHN08245.1"/>
    </source>
</evidence>
<dbReference type="GO" id="GO:0016853">
    <property type="term" value="F:isomerase activity"/>
    <property type="evidence" value="ECO:0007669"/>
    <property type="project" value="UniProtKB-KW"/>
</dbReference>
<accession>A0A2D0NIB6</accession>
<evidence type="ECO:0000256" key="1">
    <source>
        <dbReference type="ARBA" id="ARBA00022723"/>
    </source>
</evidence>
<dbReference type="PANTHER" id="PTHR11820:SF7">
    <property type="entry name" value="ACYLPYRUVASE FAHD1, MITOCHONDRIAL"/>
    <property type="match status" value="1"/>
</dbReference>
<dbReference type="Proteomes" id="UP000223913">
    <property type="component" value="Unassembled WGS sequence"/>
</dbReference>